<dbReference type="GO" id="GO:0005829">
    <property type="term" value="C:cytosol"/>
    <property type="evidence" value="ECO:0007669"/>
    <property type="project" value="TreeGrafter"/>
</dbReference>
<dbReference type="Pfam" id="PF00586">
    <property type="entry name" value="AIRS"/>
    <property type="match status" value="1"/>
</dbReference>
<evidence type="ECO:0000256" key="14">
    <source>
        <dbReference type="ARBA" id="ARBA00049057"/>
    </source>
</evidence>
<evidence type="ECO:0000256" key="11">
    <source>
        <dbReference type="ARBA" id="ARBA00031908"/>
    </source>
</evidence>
<evidence type="ECO:0000313" key="19">
    <source>
        <dbReference type="EMBL" id="EMB35875.1"/>
    </source>
</evidence>
<evidence type="ECO:0000256" key="7">
    <source>
        <dbReference type="ARBA" id="ARBA00022598"/>
    </source>
</evidence>
<dbReference type="FunFam" id="3.30.1330.10:FF:000001">
    <property type="entry name" value="Phosphoribosylformylglycinamidine cyclo-ligase"/>
    <property type="match status" value="1"/>
</dbReference>
<comment type="catalytic activity">
    <reaction evidence="14 15">
        <text>2-formamido-N(1)-(5-O-phospho-beta-D-ribosyl)acetamidine + ATP = 5-amino-1-(5-phospho-beta-D-ribosyl)imidazole + ADP + phosphate + H(+)</text>
        <dbReference type="Rhea" id="RHEA:23032"/>
        <dbReference type="ChEBI" id="CHEBI:15378"/>
        <dbReference type="ChEBI" id="CHEBI:30616"/>
        <dbReference type="ChEBI" id="CHEBI:43474"/>
        <dbReference type="ChEBI" id="CHEBI:137981"/>
        <dbReference type="ChEBI" id="CHEBI:147287"/>
        <dbReference type="ChEBI" id="CHEBI:456216"/>
        <dbReference type="EC" id="6.3.3.1"/>
    </reaction>
</comment>
<dbReference type="PANTHER" id="PTHR10520">
    <property type="entry name" value="TRIFUNCTIONAL PURINE BIOSYNTHETIC PROTEIN ADENOSINE-3-RELATED"/>
    <property type="match status" value="1"/>
</dbReference>
<dbReference type="GO" id="GO:0006189">
    <property type="term" value="P:'de novo' IMP biosynthetic process"/>
    <property type="evidence" value="ECO:0007669"/>
    <property type="project" value="UniProtKB-UniRule"/>
</dbReference>
<evidence type="ECO:0000256" key="2">
    <source>
        <dbReference type="ARBA" id="ARBA00004686"/>
    </source>
</evidence>
<evidence type="ECO:0000256" key="16">
    <source>
        <dbReference type="SAM" id="MobiDB-lite"/>
    </source>
</evidence>
<evidence type="ECO:0000256" key="4">
    <source>
        <dbReference type="ARBA" id="ARBA00013047"/>
    </source>
</evidence>
<comment type="pathway">
    <text evidence="2 15">Purine metabolism; IMP biosynthesis via de novo pathway; 5-amino-1-(5-phospho-D-ribosyl)imidazole from N(2)-formyl-N(1)-(5-phospho-D-ribosyl)glycinamide: step 2/2.</text>
</comment>
<evidence type="ECO:0000256" key="6">
    <source>
        <dbReference type="ARBA" id="ARBA00022490"/>
    </source>
</evidence>
<dbReference type="EC" id="6.3.3.1" evidence="4 15"/>
<evidence type="ECO:0000256" key="12">
    <source>
        <dbReference type="ARBA" id="ARBA00032931"/>
    </source>
</evidence>
<keyword evidence="9 15" id="KW-0658">Purine biosynthesis</keyword>
<evidence type="ECO:0000256" key="1">
    <source>
        <dbReference type="ARBA" id="ARBA00004496"/>
    </source>
</evidence>
<protein>
    <recommendedName>
        <fullName evidence="5 15">Phosphoribosylformylglycinamidine cyclo-ligase</fullName>
        <ecNumber evidence="4 15">6.3.3.1</ecNumber>
    </recommendedName>
    <alternativeName>
        <fullName evidence="12 15">AIR synthase</fullName>
    </alternativeName>
    <alternativeName>
        <fullName evidence="13 15">AIRS</fullName>
    </alternativeName>
    <alternativeName>
        <fullName evidence="11 15">Phosphoribosyl-aminoimidazole synthetase</fullName>
    </alternativeName>
</protein>
<keyword evidence="8 15" id="KW-0547">Nucleotide-binding</keyword>
<dbReference type="UniPathway" id="UPA00074">
    <property type="reaction ID" value="UER00129"/>
</dbReference>
<dbReference type="InterPro" id="IPR016188">
    <property type="entry name" value="PurM-like_N"/>
</dbReference>
<evidence type="ECO:0000259" key="17">
    <source>
        <dbReference type="Pfam" id="PF00586"/>
    </source>
</evidence>
<keyword evidence="10 15" id="KW-0067">ATP-binding</keyword>
<dbReference type="Pfam" id="PF02769">
    <property type="entry name" value="AIRS_C"/>
    <property type="match status" value="1"/>
</dbReference>
<feature type="domain" description="PurM-like N-terminal" evidence="17">
    <location>
        <begin position="79"/>
        <end position="184"/>
    </location>
</feature>
<dbReference type="AlphaFoldDB" id="A0A0E2E7P7"/>
<dbReference type="InterPro" id="IPR004733">
    <property type="entry name" value="PurM_cligase"/>
</dbReference>
<dbReference type="SUPFAM" id="SSF55326">
    <property type="entry name" value="PurM N-terminal domain-like"/>
    <property type="match status" value="1"/>
</dbReference>
<feature type="domain" description="PurM-like C-terminal" evidence="18">
    <location>
        <begin position="196"/>
        <end position="355"/>
    </location>
</feature>
<dbReference type="SUPFAM" id="SSF56042">
    <property type="entry name" value="PurM C-terminal domain-like"/>
    <property type="match status" value="1"/>
</dbReference>
<evidence type="ECO:0000256" key="8">
    <source>
        <dbReference type="ARBA" id="ARBA00022741"/>
    </source>
</evidence>
<comment type="subcellular location">
    <subcellularLocation>
        <location evidence="1 15">Cytoplasm</location>
    </subcellularLocation>
</comment>
<dbReference type="HOGENOM" id="CLU_047116_0_0_12"/>
<comment type="caution">
    <text evidence="19">The sequence shown here is derived from an EMBL/GenBank/DDBJ whole genome shotgun (WGS) entry which is preliminary data.</text>
</comment>
<name>A0A0E2E7P7_TREDN</name>
<evidence type="ECO:0000256" key="15">
    <source>
        <dbReference type="HAMAP-Rule" id="MF_00741"/>
    </source>
</evidence>
<dbReference type="HAMAP" id="MF_00741">
    <property type="entry name" value="AIRS"/>
    <property type="match status" value="1"/>
</dbReference>
<evidence type="ECO:0000256" key="3">
    <source>
        <dbReference type="ARBA" id="ARBA00010280"/>
    </source>
</evidence>
<dbReference type="EMBL" id="AGDV01000001">
    <property type="protein sequence ID" value="EMB35875.1"/>
    <property type="molecule type" value="Genomic_DNA"/>
</dbReference>
<dbReference type="GO" id="GO:0004637">
    <property type="term" value="F:phosphoribosylamine-glycine ligase activity"/>
    <property type="evidence" value="ECO:0007669"/>
    <property type="project" value="TreeGrafter"/>
</dbReference>
<dbReference type="GO" id="GO:0046084">
    <property type="term" value="P:adenine biosynthetic process"/>
    <property type="evidence" value="ECO:0007669"/>
    <property type="project" value="TreeGrafter"/>
</dbReference>
<keyword evidence="6 15" id="KW-0963">Cytoplasm</keyword>
<dbReference type="PANTHER" id="PTHR10520:SF12">
    <property type="entry name" value="TRIFUNCTIONAL PURINE BIOSYNTHETIC PROTEIN ADENOSINE-3"/>
    <property type="match status" value="1"/>
</dbReference>
<evidence type="ECO:0000256" key="9">
    <source>
        <dbReference type="ARBA" id="ARBA00022755"/>
    </source>
</evidence>
<dbReference type="GO" id="GO:0004641">
    <property type="term" value="F:phosphoribosylformylglycinamidine cyclo-ligase activity"/>
    <property type="evidence" value="ECO:0007669"/>
    <property type="project" value="UniProtKB-UniRule"/>
</dbReference>
<evidence type="ECO:0000256" key="5">
    <source>
        <dbReference type="ARBA" id="ARBA00020367"/>
    </source>
</evidence>
<organism evidence="19">
    <name type="scientific">Treponema denticola H-22</name>
    <dbReference type="NCBI Taxonomy" id="999432"/>
    <lineage>
        <taxon>Bacteria</taxon>
        <taxon>Pseudomonadati</taxon>
        <taxon>Spirochaetota</taxon>
        <taxon>Spirochaetia</taxon>
        <taxon>Spirochaetales</taxon>
        <taxon>Treponemataceae</taxon>
        <taxon>Treponema</taxon>
    </lineage>
</organism>
<feature type="region of interest" description="Disordered" evidence="16">
    <location>
        <begin position="1"/>
        <end position="24"/>
    </location>
</feature>
<dbReference type="Gene3D" id="3.90.650.10">
    <property type="entry name" value="PurM-like C-terminal domain"/>
    <property type="match status" value="1"/>
</dbReference>
<dbReference type="Gene3D" id="3.30.1330.10">
    <property type="entry name" value="PurM-like, N-terminal domain"/>
    <property type="match status" value="1"/>
</dbReference>
<dbReference type="Proteomes" id="UP000011705">
    <property type="component" value="Chromosome"/>
</dbReference>
<dbReference type="CDD" id="cd02196">
    <property type="entry name" value="PurM"/>
    <property type="match status" value="1"/>
</dbReference>
<evidence type="ECO:0000256" key="13">
    <source>
        <dbReference type="ARBA" id="ARBA00033093"/>
    </source>
</evidence>
<evidence type="ECO:0000259" key="18">
    <source>
        <dbReference type="Pfam" id="PF02769"/>
    </source>
</evidence>
<dbReference type="InterPro" id="IPR036676">
    <property type="entry name" value="PurM-like_C_sf"/>
</dbReference>
<dbReference type="FunFam" id="3.90.650.10:FF:000011">
    <property type="entry name" value="Phosphoribosylformylglycinamidine cyclo-ligase"/>
    <property type="match status" value="1"/>
</dbReference>
<dbReference type="InterPro" id="IPR010918">
    <property type="entry name" value="PurM-like_C_dom"/>
</dbReference>
<proteinExistence type="inferred from homology"/>
<comment type="similarity">
    <text evidence="3 15">Belongs to the AIR synthase family.</text>
</comment>
<reference evidence="19" key="1">
    <citation type="submission" date="2012-01" db="EMBL/GenBank/DDBJ databases">
        <title>The Genome Sequence of Treponema denticola H-22.</title>
        <authorList>
            <consortium name="The Broad Institute Genome Sequencing Platform"/>
            <person name="Earl A."/>
            <person name="Ward D."/>
            <person name="Feldgarden M."/>
            <person name="Gevers D."/>
            <person name="Blanton J.M."/>
            <person name="Fenno C.J."/>
            <person name="Baranova O.V."/>
            <person name="Mathney J."/>
            <person name="Dewhirst F.E."/>
            <person name="Izard J."/>
            <person name="Young S.K."/>
            <person name="Zeng Q."/>
            <person name="Gargeya S."/>
            <person name="Fitzgerald M."/>
            <person name="Haas B."/>
            <person name="Abouelleil A."/>
            <person name="Alvarado L."/>
            <person name="Arachchi H.M."/>
            <person name="Berlin A."/>
            <person name="Chapman S.B."/>
            <person name="Gearin G."/>
            <person name="Goldberg J."/>
            <person name="Griggs A."/>
            <person name="Gujja S."/>
            <person name="Hansen M."/>
            <person name="Heiman D."/>
            <person name="Howarth C."/>
            <person name="Larimer J."/>
            <person name="Lui A."/>
            <person name="MacDonald P.J.P."/>
            <person name="McCowen C."/>
            <person name="Montmayeur A."/>
            <person name="Murphy C."/>
            <person name="Neiman D."/>
            <person name="Pearson M."/>
            <person name="Priest M."/>
            <person name="Roberts A."/>
            <person name="Saif S."/>
            <person name="Shea T."/>
            <person name="Sisk P."/>
            <person name="Stolte C."/>
            <person name="Sykes S."/>
            <person name="Wortman J."/>
            <person name="Nusbaum C."/>
            <person name="Birren B."/>
        </authorList>
    </citation>
    <scope>NUCLEOTIDE SEQUENCE [LARGE SCALE GENOMIC DNA]</scope>
    <source>
        <strain evidence="19">H-22</strain>
    </source>
</reference>
<dbReference type="RefSeq" id="WP_002682544.1">
    <property type="nucleotide sequence ID" value="NZ_CM001795.1"/>
</dbReference>
<dbReference type="GO" id="GO:0005524">
    <property type="term" value="F:ATP binding"/>
    <property type="evidence" value="ECO:0007669"/>
    <property type="project" value="UniProtKB-KW"/>
</dbReference>
<gene>
    <name evidence="15" type="primary">purM</name>
    <name evidence="19" type="ORF">HMPREF9726_00067</name>
</gene>
<accession>A0A0E2E7P7</accession>
<dbReference type="NCBIfam" id="TIGR00878">
    <property type="entry name" value="purM"/>
    <property type="match status" value="1"/>
</dbReference>
<evidence type="ECO:0000256" key="10">
    <source>
        <dbReference type="ARBA" id="ARBA00022840"/>
    </source>
</evidence>
<dbReference type="InterPro" id="IPR036921">
    <property type="entry name" value="PurM-like_N_sf"/>
</dbReference>
<keyword evidence="7 15" id="KW-0436">Ligase</keyword>
<sequence>MNEMKNKNQEQPKGKSEELSKDKSSVYSASGVNIDAGNEAVRLMSAAVKSTFNKSVLSDVGTFGGLFGTEELFKMKKPVLVGSTDGVGTKVKIAAEAGIYTTIGQDIVNHCIDDILVQGAKPLFFLDYVASSKLDPQMIADIVGGMAKACKESGCALIGGETAEMPGVYMEGEFDIAGTIVGAVDEEKILPKKNIKEGDLLIGLASDSPHTNGYSLIRTAFKGVDLNTVYPELKAPLHEVLLKPHRSYLNAIYPILQEHPEIVKALAHITGGGFIENIPRVIPAGLVIKVKKGSWPVPPLYPLIQKLTGASGDEMYRVFNMGIGMIAVVSPDMAEKYRELVGEESWIIGKLEKADNQTQKPVTILE</sequence>
<dbReference type="PATRIC" id="fig|999432.5.peg.69"/>